<evidence type="ECO:0000259" key="2">
    <source>
        <dbReference type="Pfam" id="PF02371"/>
    </source>
</evidence>
<feature type="domain" description="Transposase IS110-like N-terminal" evidence="1">
    <location>
        <begin position="47"/>
        <end position="190"/>
    </location>
</feature>
<name>A0ABZ1B226_9ACTN</name>
<keyword evidence="5" id="KW-1185">Reference proteome</keyword>
<accession>A0ABZ1B226</accession>
<evidence type="ECO:0000313" key="4">
    <source>
        <dbReference type="EMBL" id="WRL64871.1"/>
    </source>
</evidence>
<dbReference type="Proteomes" id="UP001324287">
    <property type="component" value="Chromosome"/>
</dbReference>
<dbReference type="InterPro" id="IPR047650">
    <property type="entry name" value="Transpos_IS110"/>
</dbReference>
<evidence type="ECO:0000313" key="5">
    <source>
        <dbReference type="Proteomes" id="UP001324287"/>
    </source>
</evidence>
<proteinExistence type="predicted"/>
<dbReference type="PANTHER" id="PTHR33055:SF3">
    <property type="entry name" value="PUTATIVE TRANSPOSASE FOR IS117-RELATED"/>
    <property type="match status" value="1"/>
</dbReference>
<evidence type="ECO:0000259" key="1">
    <source>
        <dbReference type="Pfam" id="PF01548"/>
    </source>
</evidence>
<dbReference type="InterPro" id="IPR003346">
    <property type="entry name" value="Transposase_20"/>
</dbReference>
<dbReference type="InterPro" id="IPR002525">
    <property type="entry name" value="Transp_IS110-like_N"/>
</dbReference>
<sequence length="403" mass="44063">MTRRFREERLRVGAPLTQIRGLPDREPLPGLSDMCGEAPMGAERTSVGLDVHARSVSAAAIDGVTGELIKQRLVPDPRVVLDWVHDLPAPAAVTYEAGPTGFGLARALAAAGIRCEVAAPSKINRPPGDRIKTDARDAVLLARLLRLDDIVAVRVPTVAQESARDLVRAREDARGDLMRVRHRLSKLLLRHGHVYSGGAAWTGKHEQWLRQIRFDGPGRAGTQAAYAADLEALTLTVARRDRLDEQITALAADSEFTPVTWRLCCLRGISTLTGFSLAVEIGDWSRFTGASIGAYLGLIPSEHSSGNSRRQGAITKTGNSHVRRLLVEAAWHHQPAYRIGPTMRARWDQATPAARVRGHAGNQRLHDRWVQLSSRNKKHTVACVAIARELAGWCWSLATLPDA</sequence>
<dbReference type="PANTHER" id="PTHR33055">
    <property type="entry name" value="TRANSPOSASE FOR INSERTION SEQUENCE ELEMENT IS1111A"/>
    <property type="match status" value="1"/>
</dbReference>
<feature type="domain" description="Transposase IS116/IS110/IS902 C-terminal" evidence="2">
    <location>
        <begin position="265"/>
        <end position="346"/>
    </location>
</feature>
<dbReference type="Pfam" id="PF01548">
    <property type="entry name" value="DEDD_Tnp_IS110"/>
    <property type="match status" value="1"/>
</dbReference>
<protein>
    <submittedName>
        <fullName evidence="4">IS110 family transposase</fullName>
    </submittedName>
</protein>
<dbReference type="EMBL" id="CP141261">
    <property type="protein sequence ID" value="WRL64693.1"/>
    <property type="molecule type" value="Genomic_DNA"/>
</dbReference>
<dbReference type="EMBL" id="CP141261">
    <property type="protein sequence ID" value="WRL64871.1"/>
    <property type="molecule type" value="Genomic_DNA"/>
</dbReference>
<organism evidence="4 5">
    <name type="scientific">Blastococcus brunescens</name>
    <dbReference type="NCBI Taxonomy" id="1564165"/>
    <lineage>
        <taxon>Bacteria</taxon>
        <taxon>Bacillati</taxon>
        <taxon>Actinomycetota</taxon>
        <taxon>Actinomycetes</taxon>
        <taxon>Geodermatophilales</taxon>
        <taxon>Geodermatophilaceae</taxon>
        <taxon>Blastococcus</taxon>
    </lineage>
</organism>
<dbReference type="NCBIfam" id="NF033542">
    <property type="entry name" value="transpos_IS110"/>
    <property type="match status" value="1"/>
</dbReference>
<reference evidence="4 5" key="1">
    <citation type="submission" date="2023-12" db="EMBL/GenBank/DDBJ databases">
        <title>Blastococcus brunescens sp. nov., an actonobacterium isolated from sandstone collected in sahara desert.</title>
        <authorList>
            <person name="Gtari M."/>
            <person name="Ghodhbane F."/>
        </authorList>
    </citation>
    <scope>NUCLEOTIDE SEQUENCE [LARGE SCALE GENOMIC DNA]</scope>
    <source>
        <strain evidence="4 5">BMG 8361</strain>
    </source>
</reference>
<dbReference type="Pfam" id="PF02371">
    <property type="entry name" value="Transposase_20"/>
    <property type="match status" value="1"/>
</dbReference>
<gene>
    <name evidence="3" type="ORF">U6N30_02605</name>
    <name evidence="4" type="ORF">U6N30_03785</name>
</gene>
<evidence type="ECO:0000313" key="3">
    <source>
        <dbReference type="EMBL" id="WRL64693.1"/>
    </source>
</evidence>